<evidence type="ECO:0000313" key="7">
    <source>
        <dbReference type="EMBL" id="XAY05205.1"/>
    </source>
</evidence>
<dbReference type="PROSITE" id="PS01081">
    <property type="entry name" value="HTH_TETR_1"/>
    <property type="match status" value="1"/>
</dbReference>
<name>A0AAU7AU29_9ACTN</name>
<evidence type="ECO:0000256" key="3">
    <source>
        <dbReference type="ARBA" id="ARBA00023125"/>
    </source>
</evidence>
<organism evidence="7">
    <name type="scientific">Paraconexibacter sp. AEG42_29</name>
    <dbReference type="NCBI Taxonomy" id="2997339"/>
    <lineage>
        <taxon>Bacteria</taxon>
        <taxon>Bacillati</taxon>
        <taxon>Actinomycetota</taxon>
        <taxon>Thermoleophilia</taxon>
        <taxon>Solirubrobacterales</taxon>
        <taxon>Paraconexibacteraceae</taxon>
        <taxon>Paraconexibacter</taxon>
    </lineage>
</organism>
<keyword evidence="2" id="KW-0805">Transcription regulation</keyword>
<dbReference type="KEGG" id="parq:DSM112329_02050"/>
<evidence type="ECO:0000256" key="5">
    <source>
        <dbReference type="PROSITE-ProRule" id="PRU00335"/>
    </source>
</evidence>
<evidence type="ECO:0000256" key="1">
    <source>
        <dbReference type="ARBA" id="ARBA00022491"/>
    </source>
</evidence>
<dbReference type="PROSITE" id="PS50977">
    <property type="entry name" value="HTH_TETR_2"/>
    <property type="match status" value="1"/>
</dbReference>
<dbReference type="InterPro" id="IPR023772">
    <property type="entry name" value="DNA-bd_HTH_TetR-type_CS"/>
</dbReference>
<dbReference type="PANTHER" id="PTHR30055">
    <property type="entry name" value="HTH-TYPE TRANSCRIPTIONAL REGULATOR RUTR"/>
    <property type="match status" value="1"/>
</dbReference>
<evidence type="ECO:0000256" key="2">
    <source>
        <dbReference type="ARBA" id="ARBA00023015"/>
    </source>
</evidence>
<dbReference type="Pfam" id="PF13977">
    <property type="entry name" value="TetR_C_6"/>
    <property type="match status" value="1"/>
</dbReference>
<keyword evidence="3 5" id="KW-0238">DNA-binding</keyword>
<dbReference type="GO" id="GO:0003700">
    <property type="term" value="F:DNA-binding transcription factor activity"/>
    <property type="evidence" value="ECO:0007669"/>
    <property type="project" value="TreeGrafter"/>
</dbReference>
<dbReference type="InterPro" id="IPR050109">
    <property type="entry name" value="HTH-type_TetR-like_transc_reg"/>
</dbReference>
<dbReference type="GO" id="GO:0000976">
    <property type="term" value="F:transcription cis-regulatory region binding"/>
    <property type="evidence" value="ECO:0007669"/>
    <property type="project" value="TreeGrafter"/>
</dbReference>
<dbReference type="InterPro" id="IPR039538">
    <property type="entry name" value="BetI_C"/>
</dbReference>
<evidence type="ECO:0000259" key="6">
    <source>
        <dbReference type="PROSITE" id="PS50977"/>
    </source>
</evidence>
<dbReference type="SUPFAM" id="SSF46689">
    <property type="entry name" value="Homeodomain-like"/>
    <property type="match status" value="1"/>
</dbReference>
<gene>
    <name evidence="7" type="primary">betI_3</name>
    <name evidence="7" type="ORF">DSM112329_02050</name>
</gene>
<protein>
    <submittedName>
        <fullName evidence="7">HTH-type transcriptional regulator BetI</fullName>
    </submittedName>
</protein>
<dbReference type="InterPro" id="IPR001647">
    <property type="entry name" value="HTH_TetR"/>
</dbReference>
<dbReference type="EMBL" id="CP114014">
    <property type="protein sequence ID" value="XAY05205.1"/>
    <property type="molecule type" value="Genomic_DNA"/>
</dbReference>
<dbReference type="InterPro" id="IPR036271">
    <property type="entry name" value="Tet_transcr_reg_TetR-rel_C_sf"/>
</dbReference>
<feature type="DNA-binding region" description="H-T-H motif" evidence="5">
    <location>
        <begin position="33"/>
        <end position="52"/>
    </location>
</feature>
<dbReference type="SUPFAM" id="SSF48498">
    <property type="entry name" value="Tetracyclin repressor-like, C-terminal domain"/>
    <property type="match status" value="1"/>
</dbReference>
<keyword evidence="4" id="KW-0804">Transcription</keyword>
<feature type="domain" description="HTH tetR-type" evidence="6">
    <location>
        <begin position="10"/>
        <end position="70"/>
    </location>
</feature>
<dbReference type="Pfam" id="PF00440">
    <property type="entry name" value="TetR_N"/>
    <property type="match status" value="1"/>
</dbReference>
<dbReference type="Gene3D" id="1.10.357.10">
    <property type="entry name" value="Tetracycline Repressor, domain 2"/>
    <property type="match status" value="1"/>
</dbReference>
<proteinExistence type="predicted"/>
<evidence type="ECO:0000256" key="4">
    <source>
        <dbReference type="ARBA" id="ARBA00023163"/>
    </source>
</evidence>
<keyword evidence="1" id="KW-0678">Repressor</keyword>
<dbReference type="PANTHER" id="PTHR30055:SF234">
    <property type="entry name" value="HTH-TYPE TRANSCRIPTIONAL REGULATOR BETI"/>
    <property type="match status" value="1"/>
</dbReference>
<accession>A0AAU7AU29</accession>
<dbReference type="RefSeq" id="WP_354701722.1">
    <property type="nucleotide sequence ID" value="NZ_CP114014.1"/>
</dbReference>
<reference evidence="7" key="1">
    <citation type="submission" date="2022-12" db="EMBL/GenBank/DDBJ databases">
        <title>Paraconexibacter alkalitolerans sp. nov. and Baekduia alba sp. nov., isolated from soil and emended description of the genera Paraconexibacter (Chun et al., 2020) and Baekduia (An et al., 2020).</title>
        <authorList>
            <person name="Vieira S."/>
            <person name="Huber K.J."/>
            <person name="Geppert A."/>
            <person name="Wolf J."/>
            <person name="Neumann-Schaal M."/>
            <person name="Muesken M."/>
            <person name="Overmann J."/>
        </authorList>
    </citation>
    <scope>NUCLEOTIDE SEQUENCE</scope>
    <source>
        <strain evidence="7">AEG42_29</strain>
    </source>
</reference>
<dbReference type="AlphaFoldDB" id="A0AAU7AU29"/>
<sequence>MPKVDAEHLARRREEILDAARRCFARDGFAGTSMAAIVAESGLSTGAIYSYFKGKDELVTAVACAASDGAIEALDDDALDDLVEGLRTRARDEGQAKLLAQVWGLASTSPELATVVGASQRQLRDGLADAIEAHRADGTLPPGPRSVDVAEAFLAVCSGLSLLLAINEDTDVAPHREALRMLLHQSASI</sequence>
<dbReference type="PRINTS" id="PR00455">
    <property type="entry name" value="HTHTETR"/>
</dbReference>
<dbReference type="InterPro" id="IPR009057">
    <property type="entry name" value="Homeodomain-like_sf"/>
</dbReference>